<dbReference type="InterPro" id="IPR025659">
    <property type="entry name" value="Tubby-like_C"/>
</dbReference>
<dbReference type="PANTHER" id="PTHR16517:SF148">
    <property type="entry name" value="TUBBY C-TERMINAL DOMAIN-CONTAINING PROTEIN"/>
    <property type="match status" value="1"/>
</dbReference>
<dbReference type="Gramene" id="Pp3c3_17070V3.2">
    <property type="protein sequence ID" value="PAC:32940429.CDS.1"/>
    <property type="gene ID" value="Pp3c3_17070"/>
</dbReference>
<gene>
    <name evidence="5" type="primary">LOC112279413</name>
    <name evidence="4" type="ORF">PHYPA_004546</name>
</gene>
<dbReference type="InterPro" id="IPR000007">
    <property type="entry name" value="Tubby_C"/>
</dbReference>
<dbReference type="EnsemblPlants" id="Pp3c3_17070V3.3">
    <property type="protein sequence ID" value="PAC:32940430.CDS.1"/>
    <property type="gene ID" value="Pp3c3_17070"/>
</dbReference>
<sequence>MEGADWACLSSDLIIDVLRKIQGSAESEGDGRRIVALAGVCRSWRRSVQQEMHLHPPALLCFSSAVRQPAPSGSYLQCMLRKTGDTFQLVQVVQGKEYFLLGARKNYALGSTYFKISTDHRILWTQGHDVIIMTSNFWRTSFVLKDSGPKNESTSNLSVQFEEVAIDRNCMRKMRCHLGPPASYDSTSLDTSKGSTHKWWRTWWSGFFRSNHLLNPVTPTNFSPKTSKTSTSFSPRGTKSRHRSSTTDSSTPSSSDTILSLTSKTPVWNEQLQCWSLDFNGRASIVASINNFQLVSTDSNDARLILQLGKLCKGLFAVDFCAPLSPLQAMAIVLPSFATAVGIDP</sequence>
<accession>A0A2K1KUT5</accession>
<reference evidence="5" key="3">
    <citation type="submission" date="2020-12" db="UniProtKB">
        <authorList>
            <consortium name="EnsemblPlants"/>
        </authorList>
    </citation>
    <scope>IDENTIFICATION</scope>
</reference>
<dbReference type="PANTHER" id="PTHR16517">
    <property type="entry name" value="TUBBY-RELATED"/>
    <property type="match status" value="1"/>
</dbReference>
<feature type="compositionally biased region" description="Low complexity" evidence="2">
    <location>
        <begin position="219"/>
        <end position="235"/>
    </location>
</feature>
<comment type="similarity">
    <text evidence="1">Belongs to the TUB family.</text>
</comment>
<reference evidence="4 6" key="2">
    <citation type="journal article" date="2018" name="Plant J.">
        <title>The Physcomitrella patens chromosome-scale assembly reveals moss genome structure and evolution.</title>
        <authorList>
            <person name="Lang D."/>
            <person name="Ullrich K.K."/>
            <person name="Murat F."/>
            <person name="Fuchs J."/>
            <person name="Jenkins J."/>
            <person name="Haas F.B."/>
            <person name="Piednoel M."/>
            <person name="Gundlach H."/>
            <person name="Van Bel M."/>
            <person name="Meyberg R."/>
            <person name="Vives C."/>
            <person name="Morata J."/>
            <person name="Symeonidi A."/>
            <person name="Hiss M."/>
            <person name="Muchero W."/>
            <person name="Kamisugi Y."/>
            <person name="Saleh O."/>
            <person name="Blanc G."/>
            <person name="Decker E.L."/>
            <person name="van Gessel N."/>
            <person name="Grimwood J."/>
            <person name="Hayes R.D."/>
            <person name="Graham S.W."/>
            <person name="Gunter L.E."/>
            <person name="McDaniel S.F."/>
            <person name="Hoernstein S.N.W."/>
            <person name="Larsson A."/>
            <person name="Li F.W."/>
            <person name="Perroud P.F."/>
            <person name="Phillips J."/>
            <person name="Ranjan P."/>
            <person name="Rokshar D.S."/>
            <person name="Rothfels C.J."/>
            <person name="Schneider L."/>
            <person name="Shu S."/>
            <person name="Stevenson D.W."/>
            <person name="Thummler F."/>
            <person name="Tillich M."/>
            <person name="Villarreal Aguilar J.C."/>
            <person name="Widiez T."/>
            <person name="Wong G.K."/>
            <person name="Wymore A."/>
            <person name="Zhang Y."/>
            <person name="Zimmer A.D."/>
            <person name="Quatrano R.S."/>
            <person name="Mayer K.F.X."/>
            <person name="Goodstein D."/>
            <person name="Casacuberta J.M."/>
            <person name="Vandepoele K."/>
            <person name="Reski R."/>
            <person name="Cuming A.C."/>
            <person name="Tuskan G.A."/>
            <person name="Maumus F."/>
            <person name="Salse J."/>
            <person name="Schmutz J."/>
            <person name="Rensing S.A."/>
        </authorList>
    </citation>
    <scope>NUCLEOTIDE SEQUENCE [LARGE SCALE GENOMIC DNA]</scope>
    <source>
        <strain evidence="5 6">cv. Gransden 2004</strain>
    </source>
</reference>
<dbReference type="AlphaFoldDB" id="A0A2K1KUT5"/>
<name>A0A2K1KUT5_PHYPA</name>
<dbReference type="GeneID" id="112279413"/>
<dbReference type="OMA" id="FMISADR"/>
<feature type="region of interest" description="Disordered" evidence="2">
    <location>
        <begin position="219"/>
        <end position="258"/>
    </location>
</feature>
<dbReference type="EnsemblPlants" id="Pp3c3_17070V3.2">
    <property type="protein sequence ID" value="PAC:32940429.CDS.1"/>
    <property type="gene ID" value="Pp3c3_17070"/>
</dbReference>
<evidence type="ECO:0000256" key="2">
    <source>
        <dbReference type="SAM" id="MobiDB-lite"/>
    </source>
</evidence>
<dbReference type="PRINTS" id="PR01573">
    <property type="entry name" value="SUPERTUBBY"/>
</dbReference>
<dbReference type="Gramene" id="Pp3c3_17070V3.1">
    <property type="protein sequence ID" value="PAC:32940428.CDS.1"/>
    <property type="gene ID" value="Pp3c3_17070"/>
</dbReference>
<dbReference type="PaxDb" id="3218-PP1S25_366V6.2"/>
<keyword evidence="6" id="KW-1185">Reference proteome</keyword>
<organism evidence="4">
    <name type="scientific">Physcomitrium patens</name>
    <name type="common">Spreading-leaved earth moss</name>
    <name type="synonym">Physcomitrella patens</name>
    <dbReference type="NCBI Taxonomy" id="3218"/>
    <lineage>
        <taxon>Eukaryota</taxon>
        <taxon>Viridiplantae</taxon>
        <taxon>Streptophyta</taxon>
        <taxon>Embryophyta</taxon>
        <taxon>Bryophyta</taxon>
        <taxon>Bryophytina</taxon>
        <taxon>Bryopsida</taxon>
        <taxon>Funariidae</taxon>
        <taxon>Funariales</taxon>
        <taxon>Funariaceae</taxon>
        <taxon>Physcomitrium</taxon>
    </lineage>
</organism>
<evidence type="ECO:0000256" key="1">
    <source>
        <dbReference type="ARBA" id="ARBA00007129"/>
    </source>
</evidence>
<dbReference type="Proteomes" id="UP000006727">
    <property type="component" value="Chromosome 3"/>
</dbReference>
<dbReference type="STRING" id="3218.A0A2K1KUT5"/>
<dbReference type="RefSeq" id="XP_024369590.1">
    <property type="nucleotide sequence ID" value="XM_024513822.2"/>
</dbReference>
<evidence type="ECO:0000313" key="6">
    <source>
        <dbReference type="Proteomes" id="UP000006727"/>
    </source>
</evidence>
<feature type="domain" description="Tubby C-terminal" evidence="3">
    <location>
        <begin position="67"/>
        <end position="339"/>
    </location>
</feature>
<dbReference type="OrthoDB" id="8775810at2759"/>
<proteinExistence type="inferred from homology"/>
<dbReference type="EMBL" id="ABEU02000003">
    <property type="protein sequence ID" value="PNR57552.1"/>
    <property type="molecule type" value="Genomic_DNA"/>
</dbReference>
<evidence type="ECO:0000313" key="5">
    <source>
        <dbReference type="EnsemblPlants" id="PAC:32940428.CDS.1"/>
    </source>
</evidence>
<reference evidence="4 6" key="1">
    <citation type="journal article" date="2008" name="Science">
        <title>The Physcomitrella genome reveals evolutionary insights into the conquest of land by plants.</title>
        <authorList>
            <person name="Rensing S."/>
            <person name="Lang D."/>
            <person name="Zimmer A."/>
            <person name="Terry A."/>
            <person name="Salamov A."/>
            <person name="Shapiro H."/>
            <person name="Nishiyama T."/>
            <person name="Perroud P.-F."/>
            <person name="Lindquist E."/>
            <person name="Kamisugi Y."/>
            <person name="Tanahashi T."/>
            <person name="Sakakibara K."/>
            <person name="Fujita T."/>
            <person name="Oishi K."/>
            <person name="Shin-I T."/>
            <person name="Kuroki Y."/>
            <person name="Toyoda A."/>
            <person name="Suzuki Y."/>
            <person name="Hashimoto A."/>
            <person name="Yamaguchi K."/>
            <person name="Sugano A."/>
            <person name="Kohara Y."/>
            <person name="Fujiyama A."/>
            <person name="Anterola A."/>
            <person name="Aoki S."/>
            <person name="Ashton N."/>
            <person name="Barbazuk W.B."/>
            <person name="Barker E."/>
            <person name="Bennetzen J."/>
            <person name="Bezanilla M."/>
            <person name="Blankenship R."/>
            <person name="Cho S.H."/>
            <person name="Dutcher S."/>
            <person name="Estelle M."/>
            <person name="Fawcett J.A."/>
            <person name="Gundlach H."/>
            <person name="Hanada K."/>
            <person name="Heyl A."/>
            <person name="Hicks K.A."/>
            <person name="Hugh J."/>
            <person name="Lohr M."/>
            <person name="Mayer K."/>
            <person name="Melkozernov A."/>
            <person name="Murata T."/>
            <person name="Nelson D."/>
            <person name="Pils B."/>
            <person name="Prigge M."/>
            <person name="Reiss B."/>
            <person name="Renner T."/>
            <person name="Rombauts S."/>
            <person name="Rushton P."/>
            <person name="Sanderfoot A."/>
            <person name="Schween G."/>
            <person name="Shiu S.-H."/>
            <person name="Stueber K."/>
            <person name="Theodoulou F.L."/>
            <person name="Tu H."/>
            <person name="Van de Peer Y."/>
            <person name="Verrier P.J."/>
            <person name="Waters E."/>
            <person name="Wood A."/>
            <person name="Yang L."/>
            <person name="Cove D."/>
            <person name="Cuming A."/>
            <person name="Hasebe M."/>
            <person name="Lucas S."/>
            <person name="Mishler D.B."/>
            <person name="Reski R."/>
            <person name="Grigoriev I."/>
            <person name="Quatrano R.S."/>
            <person name="Boore J.L."/>
        </authorList>
    </citation>
    <scope>NUCLEOTIDE SEQUENCE [LARGE SCALE GENOMIC DNA]</scope>
    <source>
        <strain evidence="5 6">cv. Gransden 2004</strain>
    </source>
</reference>
<evidence type="ECO:0000313" key="4">
    <source>
        <dbReference type="EMBL" id="PNR57552.1"/>
    </source>
</evidence>
<protein>
    <recommendedName>
        <fullName evidence="3">Tubby C-terminal domain-containing protein</fullName>
    </recommendedName>
</protein>
<feature type="compositionally biased region" description="Low complexity" evidence="2">
    <location>
        <begin position="246"/>
        <end position="258"/>
    </location>
</feature>
<dbReference type="EnsemblPlants" id="Pp3c3_17070V3.1">
    <property type="protein sequence ID" value="PAC:32940428.CDS.1"/>
    <property type="gene ID" value="Pp3c3_17070"/>
</dbReference>
<dbReference type="Pfam" id="PF01167">
    <property type="entry name" value="Tub"/>
    <property type="match status" value="1"/>
</dbReference>
<dbReference type="SUPFAM" id="SSF54518">
    <property type="entry name" value="Tubby C-terminal domain-like"/>
    <property type="match status" value="1"/>
</dbReference>
<dbReference type="Gramene" id="Pp3c3_17070V3.3">
    <property type="protein sequence ID" value="PAC:32940430.CDS.1"/>
    <property type="gene ID" value="Pp3c3_17070"/>
</dbReference>
<dbReference type="Gene3D" id="3.20.90.10">
    <property type="entry name" value="Tubby Protein, Chain A"/>
    <property type="match status" value="1"/>
</dbReference>
<evidence type="ECO:0000259" key="3">
    <source>
        <dbReference type="Pfam" id="PF01167"/>
    </source>
</evidence>